<evidence type="ECO:0000313" key="2">
    <source>
        <dbReference type="EMBL" id="ATY34275.1"/>
    </source>
</evidence>
<dbReference type="GO" id="GO:0110154">
    <property type="term" value="P:RNA decapping"/>
    <property type="evidence" value="ECO:0007669"/>
    <property type="project" value="TreeGrafter"/>
</dbReference>
<dbReference type="InterPro" id="IPR029052">
    <property type="entry name" value="Metallo-depent_PP-like"/>
</dbReference>
<keyword evidence="3" id="KW-1185">Reference proteome</keyword>
<reference evidence="2 3" key="1">
    <citation type="submission" date="2017-11" db="EMBL/GenBank/DDBJ databases">
        <title>Complete genome sequence of Sphingomonas sp. Strain Cra20, a psychrotolerant potential plant growth promoting rhizobacteria.</title>
        <authorList>
            <person name="Luo Y."/>
        </authorList>
    </citation>
    <scope>NUCLEOTIDE SEQUENCE [LARGE SCALE GENOMIC DNA]</scope>
    <source>
        <strain evidence="2 3">Cra20</strain>
    </source>
</reference>
<dbReference type="SUPFAM" id="SSF56300">
    <property type="entry name" value="Metallo-dependent phosphatases"/>
    <property type="match status" value="1"/>
</dbReference>
<proteinExistence type="predicted"/>
<dbReference type="OrthoDB" id="9807890at2"/>
<dbReference type="EMBL" id="CP024923">
    <property type="protein sequence ID" value="ATY34275.1"/>
    <property type="molecule type" value="Genomic_DNA"/>
</dbReference>
<dbReference type="GO" id="GO:0016791">
    <property type="term" value="F:phosphatase activity"/>
    <property type="evidence" value="ECO:0007669"/>
    <property type="project" value="TreeGrafter"/>
</dbReference>
<dbReference type="GO" id="GO:0005737">
    <property type="term" value="C:cytoplasm"/>
    <property type="evidence" value="ECO:0007669"/>
    <property type="project" value="TreeGrafter"/>
</dbReference>
<evidence type="ECO:0000313" key="3">
    <source>
        <dbReference type="Proteomes" id="UP000229081"/>
    </source>
</evidence>
<dbReference type="GO" id="GO:0008803">
    <property type="term" value="F:bis(5'-nucleosyl)-tetraphosphatase (symmetrical) activity"/>
    <property type="evidence" value="ECO:0007669"/>
    <property type="project" value="TreeGrafter"/>
</dbReference>
<dbReference type="InterPro" id="IPR050126">
    <property type="entry name" value="Ap4A_hydrolase"/>
</dbReference>
<dbReference type="CDD" id="cd00144">
    <property type="entry name" value="MPP_PPP_family"/>
    <property type="match status" value="1"/>
</dbReference>
<protein>
    <submittedName>
        <fullName evidence="2">Serine/threonine protein phosphatase</fullName>
    </submittedName>
</protein>
<evidence type="ECO:0000259" key="1">
    <source>
        <dbReference type="Pfam" id="PF00149"/>
    </source>
</evidence>
<dbReference type="PANTHER" id="PTHR42850:SF4">
    <property type="entry name" value="ZINC-DEPENDENT ENDOPOLYPHOSPHATASE"/>
    <property type="match status" value="1"/>
</dbReference>
<dbReference type="Gene3D" id="3.60.21.10">
    <property type="match status" value="1"/>
</dbReference>
<accession>A0A2K8MK97</accession>
<sequence>MFSKLFRARTKSDSASSATVPAGQRIYAIGDIHGRLDLLNLMLDRIAQDDRARGAAESHLILLGDLIDRGPQSADVVQRAIELERTRARTHFLLGNHEEVFLKAIGGDLKALAFFTRIGGKETILSYGIADADYRNAGFPELLELWRANVPPAHIEFLNRCEDLLVFGDYAFVHAGVRPDRPLDSQKASDLRWIRDEFLGHSGDFEKIIVHGHTITEDVESLAHRVGLDTGAYLSGKLSAMGFEGTERWILQTEAPAAA</sequence>
<feature type="domain" description="Calcineurin-like phosphoesterase" evidence="1">
    <location>
        <begin position="25"/>
        <end position="217"/>
    </location>
</feature>
<dbReference type="PANTHER" id="PTHR42850">
    <property type="entry name" value="METALLOPHOSPHOESTERASE"/>
    <property type="match status" value="1"/>
</dbReference>
<gene>
    <name evidence="2" type="ORF">CVN68_21855</name>
</gene>
<dbReference type="KEGG" id="sphc:CVN68_21855"/>
<dbReference type="Proteomes" id="UP000229081">
    <property type="component" value="Chromosome"/>
</dbReference>
<dbReference type="InterPro" id="IPR004843">
    <property type="entry name" value="Calcineurin-like_PHP"/>
</dbReference>
<dbReference type="Pfam" id="PF00149">
    <property type="entry name" value="Metallophos"/>
    <property type="match status" value="1"/>
</dbReference>
<dbReference type="AlphaFoldDB" id="A0A2K8MK97"/>
<name>A0A2K8MK97_9SPHN</name>
<organism evidence="2 3">
    <name type="scientific">Sphingomonas psychrotolerans</name>
    <dbReference type="NCBI Taxonomy" id="1327635"/>
    <lineage>
        <taxon>Bacteria</taxon>
        <taxon>Pseudomonadati</taxon>
        <taxon>Pseudomonadota</taxon>
        <taxon>Alphaproteobacteria</taxon>
        <taxon>Sphingomonadales</taxon>
        <taxon>Sphingomonadaceae</taxon>
        <taxon>Sphingomonas</taxon>
    </lineage>
</organism>